<evidence type="ECO:0000313" key="2">
    <source>
        <dbReference type="EMBL" id="MEX4006360.1"/>
    </source>
</evidence>
<organism evidence="2 3">
    <name type="scientific">Neoaquamicrobium sediminum</name>
    <dbReference type="NCBI Taxonomy" id="1849104"/>
    <lineage>
        <taxon>Bacteria</taxon>
        <taxon>Pseudomonadati</taxon>
        <taxon>Pseudomonadota</taxon>
        <taxon>Alphaproteobacteria</taxon>
        <taxon>Hyphomicrobiales</taxon>
        <taxon>Phyllobacteriaceae</taxon>
        <taxon>Neoaquamicrobium</taxon>
    </lineage>
</organism>
<protein>
    <submittedName>
        <fullName evidence="2">Uncharacterized protein</fullName>
    </submittedName>
</protein>
<comment type="caution">
    <text evidence="2">The sequence shown here is derived from an EMBL/GenBank/DDBJ whole genome shotgun (WGS) entry which is preliminary data.</text>
</comment>
<dbReference type="EMBL" id="JAZHFV010000001">
    <property type="protein sequence ID" value="MEX4006360.1"/>
    <property type="molecule type" value="Genomic_DNA"/>
</dbReference>
<dbReference type="Proteomes" id="UP001559025">
    <property type="component" value="Unassembled WGS sequence"/>
</dbReference>
<feature type="compositionally biased region" description="Basic and acidic residues" evidence="1">
    <location>
        <begin position="97"/>
        <end position="108"/>
    </location>
</feature>
<keyword evidence="3" id="KW-1185">Reference proteome</keyword>
<evidence type="ECO:0000256" key="1">
    <source>
        <dbReference type="SAM" id="MobiDB-lite"/>
    </source>
</evidence>
<sequence>MNPQDDNTERLRNLLAIGVWENEGGAGRHAPNEQYGRRIETDRSWTVYHVFSGVPARSGGQNMTNLDRVDATEGMLSLNRGNQGRRMAQGGLLPRTPIERSPIEDCEP</sequence>
<proteinExistence type="predicted"/>
<feature type="region of interest" description="Disordered" evidence="1">
    <location>
        <begin position="78"/>
        <end position="108"/>
    </location>
</feature>
<name>A0ABV3WNY8_9HYPH</name>
<evidence type="ECO:0000313" key="3">
    <source>
        <dbReference type="Proteomes" id="UP001559025"/>
    </source>
</evidence>
<accession>A0ABV3WNY8</accession>
<gene>
    <name evidence="2" type="ORF">V1479_03530</name>
</gene>
<reference evidence="2 3" key="1">
    <citation type="submission" date="2024-01" db="EMBL/GenBank/DDBJ databases">
        <title>New evidence supports the origin of RcGTA from prophage.</title>
        <authorList>
            <person name="Xu Y."/>
            <person name="Liu B."/>
            <person name="Chen F."/>
        </authorList>
    </citation>
    <scope>NUCLEOTIDE SEQUENCE [LARGE SCALE GENOMIC DNA]</scope>
    <source>
        <strain evidence="2 3">CBW1107-2</strain>
    </source>
</reference>